<name>A0A4R8SYT0_9MYCO</name>
<dbReference type="AlphaFoldDB" id="A0A4R8SYT0"/>
<comment type="caution">
    <text evidence="1">The sequence shown here is derived from an EMBL/GenBank/DDBJ whole genome shotgun (WGS) entry which is preliminary data.</text>
</comment>
<organism evidence="1 2">
    <name type="scientific">Mycobacteroides salmoniphilum</name>
    <dbReference type="NCBI Taxonomy" id="404941"/>
    <lineage>
        <taxon>Bacteria</taxon>
        <taxon>Bacillati</taxon>
        <taxon>Actinomycetota</taxon>
        <taxon>Actinomycetes</taxon>
        <taxon>Mycobacteriales</taxon>
        <taxon>Mycobacteriaceae</taxon>
        <taxon>Mycobacteroides</taxon>
    </lineage>
</organism>
<reference evidence="1 2" key="1">
    <citation type="journal article" date="2019" name="Sci. Rep.">
        <title>Extended insight into the Mycobacterium chelonae-abscessus complex through whole genome sequencing of Mycobacterium salmoniphilum outbreak and Mycobacterium salmoniphilum-like strains.</title>
        <authorList>
            <person name="Behra P.R.K."/>
            <person name="Das S."/>
            <person name="Pettersson B.M.F."/>
            <person name="Shirreff L."/>
            <person name="DuCote T."/>
            <person name="Jacobsson K.G."/>
            <person name="Ennis D.G."/>
            <person name="Kirsebom L.A."/>
        </authorList>
    </citation>
    <scope>NUCLEOTIDE SEQUENCE [LARGE SCALE GENOMIC DNA]</scope>
    <source>
        <strain evidence="1 2">CCUG 60884</strain>
    </source>
</reference>
<gene>
    <name evidence="1" type="ORF">CCUG60884_01007</name>
</gene>
<evidence type="ECO:0000313" key="1">
    <source>
        <dbReference type="EMBL" id="TEA08522.1"/>
    </source>
</evidence>
<sequence length="87" mass="10024">MLVSARGKSERRCVTTDLNPEAIWRALPDELKSALRQRATEPLNDELLIKCHRAAEEHDLPIFWRPDPAAGFGRHRLHPALVEYITR</sequence>
<proteinExistence type="predicted"/>
<dbReference type="EMBL" id="PECL01000006">
    <property type="protein sequence ID" value="TEA08522.1"/>
    <property type="molecule type" value="Genomic_DNA"/>
</dbReference>
<dbReference type="Proteomes" id="UP000294604">
    <property type="component" value="Unassembled WGS sequence"/>
</dbReference>
<accession>A0A4R8SYT0</accession>
<protein>
    <submittedName>
        <fullName evidence="1">Uncharacterized protein</fullName>
    </submittedName>
</protein>
<evidence type="ECO:0000313" key="2">
    <source>
        <dbReference type="Proteomes" id="UP000294604"/>
    </source>
</evidence>